<organism evidence="2 3">
    <name type="scientific">Insulibacter thermoxylanivorax</name>
    <dbReference type="NCBI Taxonomy" id="2749268"/>
    <lineage>
        <taxon>Bacteria</taxon>
        <taxon>Bacillati</taxon>
        <taxon>Bacillota</taxon>
        <taxon>Bacilli</taxon>
        <taxon>Bacillales</taxon>
        <taxon>Paenibacillaceae</taxon>
        <taxon>Insulibacter</taxon>
    </lineage>
</organism>
<evidence type="ECO:0000313" key="2">
    <source>
        <dbReference type="EMBL" id="GFR37224.1"/>
    </source>
</evidence>
<dbReference type="EMBL" id="BMAQ01000004">
    <property type="protein sequence ID" value="GFR37224.1"/>
    <property type="molecule type" value="Genomic_DNA"/>
</dbReference>
<keyword evidence="1" id="KW-0472">Membrane</keyword>
<feature type="transmembrane region" description="Helical" evidence="1">
    <location>
        <begin position="32"/>
        <end position="53"/>
    </location>
</feature>
<name>A0A916QDZ8_9BACL</name>
<dbReference type="AlphaFoldDB" id="A0A916QDZ8"/>
<evidence type="ECO:0000256" key="1">
    <source>
        <dbReference type="SAM" id="Phobius"/>
    </source>
</evidence>
<gene>
    <name evidence="2" type="ORF">PRECH8_05200</name>
</gene>
<reference evidence="2" key="2">
    <citation type="journal article" date="2021" name="Data Brief">
        <title>Draft genome sequence data of the facultative, thermophilic, xylanolytic bacterium Paenibacillus sp. strain DA-C8.</title>
        <authorList>
            <person name="Chhe C."/>
            <person name="Uke A."/>
            <person name="Baramee S."/>
            <person name="Ungkulpasvich U."/>
            <person name="Tachaapaikoon C."/>
            <person name="Pason P."/>
            <person name="Waeonukul R."/>
            <person name="Ratanakhanokchai K."/>
            <person name="Kosugi A."/>
        </authorList>
    </citation>
    <scope>NUCLEOTIDE SEQUENCE</scope>
    <source>
        <strain evidence="2">DA-C8</strain>
    </source>
</reference>
<comment type="caution">
    <text evidence="2">The sequence shown here is derived from an EMBL/GenBank/DDBJ whole genome shotgun (WGS) entry which is preliminary data.</text>
</comment>
<keyword evidence="1" id="KW-1133">Transmembrane helix</keyword>
<proteinExistence type="predicted"/>
<evidence type="ECO:0000313" key="3">
    <source>
        <dbReference type="Proteomes" id="UP000654993"/>
    </source>
</evidence>
<sequence length="68" mass="8059">MVASAMMKNNADNNTGKKPMFRRFRRKFMARFLPLTSIYCMYMWGLGRIFLFVPNGRQSLLRDDLFEG</sequence>
<keyword evidence="1" id="KW-0812">Transmembrane</keyword>
<keyword evidence="3" id="KW-1185">Reference proteome</keyword>
<accession>A0A916QDZ8</accession>
<reference evidence="2" key="1">
    <citation type="submission" date="2020-08" db="EMBL/GenBank/DDBJ databases">
        <authorList>
            <person name="Uke A."/>
            <person name="Chhe C."/>
            <person name="Baramee S."/>
            <person name="Kosugi A."/>
        </authorList>
    </citation>
    <scope>NUCLEOTIDE SEQUENCE</scope>
    <source>
        <strain evidence="2">DA-C8</strain>
    </source>
</reference>
<protein>
    <submittedName>
        <fullName evidence="2">Uncharacterized protein</fullName>
    </submittedName>
</protein>
<dbReference type="Proteomes" id="UP000654993">
    <property type="component" value="Unassembled WGS sequence"/>
</dbReference>